<accession>A0A2H5XG15</accession>
<protein>
    <submittedName>
        <fullName evidence="1">Uncharacterized protein</fullName>
    </submittedName>
</protein>
<name>A0A2H5XG15_9BACT</name>
<comment type="caution">
    <text evidence="1">The sequence shown here is derived from an EMBL/GenBank/DDBJ whole genome shotgun (WGS) entry which is preliminary data.</text>
</comment>
<evidence type="ECO:0000313" key="2">
    <source>
        <dbReference type="Proteomes" id="UP000236173"/>
    </source>
</evidence>
<evidence type="ECO:0000313" key="1">
    <source>
        <dbReference type="EMBL" id="GBD00117.1"/>
    </source>
</evidence>
<organism evidence="1 2">
    <name type="scientific">Candidatus Fervidibacter japonicus</name>
    <dbReference type="NCBI Taxonomy" id="2035412"/>
    <lineage>
        <taxon>Bacteria</taxon>
        <taxon>Candidatus Fervidibacterota</taxon>
        <taxon>Candidatus Fervidibacter</taxon>
    </lineage>
</organism>
<proteinExistence type="predicted"/>
<gene>
    <name evidence="1" type="ORF">HRbin17_02653</name>
</gene>
<sequence length="88" mass="9413">MLQRLQALLADLIAALCHNDPDAIEQAASNLHRFVEAGQAQLLTVTDGEAIVTLQPLLEAAQCLVWARLLYLVSAGSPTQSALVGEYV</sequence>
<dbReference type="AlphaFoldDB" id="A0A2H5XG15"/>
<reference evidence="2" key="1">
    <citation type="submission" date="2017-09" db="EMBL/GenBank/DDBJ databases">
        <title>Metaegenomics of thermophilic ammonia-oxidizing enrichment culture.</title>
        <authorList>
            <person name="Kato S."/>
            <person name="Suzuki K."/>
        </authorList>
    </citation>
    <scope>NUCLEOTIDE SEQUENCE [LARGE SCALE GENOMIC DNA]</scope>
</reference>
<dbReference type="EMBL" id="BEHT01000052">
    <property type="protein sequence ID" value="GBD00117.1"/>
    <property type="molecule type" value="Genomic_DNA"/>
</dbReference>
<dbReference type="Proteomes" id="UP000236173">
    <property type="component" value="Unassembled WGS sequence"/>
</dbReference>